<dbReference type="PANTHER" id="PTHR38695:SF1">
    <property type="entry name" value="AMINO ACID PERMEASE_ SLC12A DOMAIN-CONTAINING PROTEIN"/>
    <property type="match status" value="1"/>
</dbReference>
<keyword evidence="2" id="KW-0472">Membrane</keyword>
<organism evidence="4 5">
    <name type="scientific">Lepidopterella palustris CBS 459.81</name>
    <dbReference type="NCBI Taxonomy" id="1314670"/>
    <lineage>
        <taxon>Eukaryota</taxon>
        <taxon>Fungi</taxon>
        <taxon>Dikarya</taxon>
        <taxon>Ascomycota</taxon>
        <taxon>Pezizomycotina</taxon>
        <taxon>Dothideomycetes</taxon>
        <taxon>Pleosporomycetidae</taxon>
        <taxon>Mytilinidiales</taxon>
        <taxon>Argynnaceae</taxon>
        <taxon>Lepidopterella</taxon>
    </lineage>
</organism>
<protein>
    <recommendedName>
        <fullName evidence="3">Luciferase domain-containing protein</fullName>
    </recommendedName>
</protein>
<keyword evidence="5" id="KW-1185">Reference proteome</keyword>
<feature type="transmembrane region" description="Helical" evidence="2">
    <location>
        <begin position="15"/>
        <end position="34"/>
    </location>
</feature>
<dbReference type="AlphaFoldDB" id="A0A8E2DZY0"/>
<keyword evidence="2" id="KW-1133">Transmembrane helix</keyword>
<gene>
    <name evidence="4" type="ORF">K432DRAFT_386638</name>
</gene>
<evidence type="ECO:0000313" key="4">
    <source>
        <dbReference type="EMBL" id="OCK74738.1"/>
    </source>
</evidence>
<dbReference type="OrthoDB" id="5358398at2759"/>
<evidence type="ECO:0000256" key="1">
    <source>
        <dbReference type="SAM" id="MobiDB-lite"/>
    </source>
</evidence>
<sequence length="263" mass="28848">MSPDLSPSSLLGLLARHRTVSITALIIAIAIPYVRHDYTTYLSYGPGGLPYNVTGWLTSTVFLRALAQEAFSTAVYDDPTLPFAQAPGYLPSGFPPRRAGTRPKIGPHPVPQRQIEQLPDEGVRMALIQRFEALAKRAQEKGVVEVRQSVHERQHQGIFVADGKARHAVAEETRGEISHVHAGLDGSVHVVMSPQDCKTVIEAGWGQRHGLDGAKSLKRIMGFSLPVNYMLIYAPRTEAEVDVVLRCVEAGVRFMTGYRGTLD</sequence>
<evidence type="ECO:0000313" key="5">
    <source>
        <dbReference type="Proteomes" id="UP000250266"/>
    </source>
</evidence>
<dbReference type="InterPro" id="IPR048273">
    <property type="entry name" value="Luciferase"/>
</dbReference>
<evidence type="ECO:0000256" key="2">
    <source>
        <dbReference type="SAM" id="Phobius"/>
    </source>
</evidence>
<dbReference type="InterPro" id="IPR040841">
    <property type="entry name" value="Luciferase_dom"/>
</dbReference>
<name>A0A8E2DZY0_9PEZI</name>
<dbReference type="Proteomes" id="UP000250266">
    <property type="component" value="Unassembled WGS sequence"/>
</dbReference>
<feature type="domain" description="Luciferase" evidence="3">
    <location>
        <begin position="174"/>
        <end position="250"/>
    </location>
</feature>
<accession>A0A8E2DZY0</accession>
<evidence type="ECO:0000259" key="3">
    <source>
        <dbReference type="Pfam" id="PF17648"/>
    </source>
</evidence>
<dbReference type="EMBL" id="KV745424">
    <property type="protein sequence ID" value="OCK74738.1"/>
    <property type="molecule type" value="Genomic_DNA"/>
</dbReference>
<reference evidence="4 5" key="1">
    <citation type="journal article" date="2016" name="Nat. Commun.">
        <title>Ectomycorrhizal ecology is imprinted in the genome of the dominant symbiotic fungus Cenococcum geophilum.</title>
        <authorList>
            <consortium name="DOE Joint Genome Institute"/>
            <person name="Peter M."/>
            <person name="Kohler A."/>
            <person name="Ohm R.A."/>
            <person name="Kuo A."/>
            <person name="Krutzmann J."/>
            <person name="Morin E."/>
            <person name="Arend M."/>
            <person name="Barry K.W."/>
            <person name="Binder M."/>
            <person name="Choi C."/>
            <person name="Clum A."/>
            <person name="Copeland A."/>
            <person name="Grisel N."/>
            <person name="Haridas S."/>
            <person name="Kipfer T."/>
            <person name="LaButti K."/>
            <person name="Lindquist E."/>
            <person name="Lipzen A."/>
            <person name="Maire R."/>
            <person name="Meier B."/>
            <person name="Mihaltcheva S."/>
            <person name="Molinier V."/>
            <person name="Murat C."/>
            <person name="Poggeler S."/>
            <person name="Quandt C.A."/>
            <person name="Sperisen C."/>
            <person name="Tritt A."/>
            <person name="Tisserant E."/>
            <person name="Crous P.W."/>
            <person name="Henrissat B."/>
            <person name="Nehls U."/>
            <person name="Egli S."/>
            <person name="Spatafora J.W."/>
            <person name="Grigoriev I.V."/>
            <person name="Martin F.M."/>
        </authorList>
    </citation>
    <scope>NUCLEOTIDE SEQUENCE [LARGE SCALE GENOMIC DNA]</scope>
    <source>
        <strain evidence="4 5">CBS 459.81</strain>
    </source>
</reference>
<keyword evidence="2" id="KW-0812">Transmembrane</keyword>
<dbReference type="Pfam" id="PF17648">
    <property type="entry name" value="Luciferase"/>
    <property type="match status" value="1"/>
</dbReference>
<feature type="region of interest" description="Disordered" evidence="1">
    <location>
        <begin position="92"/>
        <end position="112"/>
    </location>
</feature>
<dbReference type="PANTHER" id="PTHR38695">
    <property type="entry name" value="AMINO ACID PERMEASE_ SLC12A DOMAIN-CONTAINING PROTEIN"/>
    <property type="match status" value="1"/>
</dbReference>
<proteinExistence type="predicted"/>